<dbReference type="InterPro" id="IPR036390">
    <property type="entry name" value="WH_DNA-bd_sf"/>
</dbReference>
<keyword evidence="2" id="KW-0238">DNA-binding</keyword>
<dbReference type="EMBL" id="CAOF01000200">
    <property type="protein sequence ID" value="CCO50308.1"/>
    <property type="molecule type" value="Genomic_DNA"/>
</dbReference>
<dbReference type="Proteomes" id="UP000018211">
    <property type="component" value="Unassembled WGS sequence"/>
</dbReference>
<dbReference type="SUPFAM" id="SSF48008">
    <property type="entry name" value="GntR ligand-binding domain-like"/>
    <property type="match status" value="1"/>
</dbReference>
<dbReference type="PANTHER" id="PTHR43537">
    <property type="entry name" value="TRANSCRIPTIONAL REGULATOR, GNTR FAMILY"/>
    <property type="match status" value="1"/>
</dbReference>
<feature type="domain" description="HTH gntR-type" evidence="4">
    <location>
        <begin position="15"/>
        <end position="83"/>
    </location>
</feature>
<accession>A0AAV2W208</accession>
<evidence type="ECO:0000259" key="4">
    <source>
        <dbReference type="PROSITE" id="PS50949"/>
    </source>
</evidence>
<evidence type="ECO:0000256" key="2">
    <source>
        <dbReference type="ARBA" id="ARBA00023125"/>
    </source>
</evidence>
<dbReference type="Gene3D" id="1.10.10.10">
    <property type="entry name" value="Winged helix-like DNA-binding domain superfamily/Winged helix DNA-binding domain"/>
    <property type="match status" value="1"/>
</dbReference>
<dbReference type="Pfam" id="PF07729">
    <property type="entry name" value="FCD"/>
    <property type="match status" value="1"/>
</dbReference>
<protein>
    <submittedName>
        <fullName evidence="5">Transcriptional regulator</fullName>
    </submittedName>
</protein>
<dbReference type="PROSITE" id="PS50949">
    <property type="entry name" value="HTH_GNTR"/>
    <property type="match status" value="1"/>
</dbReference>
<comment type="caution">
    <text evidence="5">The sequence shown here is derived from an EMBL/GenBank/DDBJ whole genome shotgun (WGS) entry which is preliminary data.</text>
</comment>
<dbReference type="SUPFAM" id="SSF46785">
    <property type="entry name" value="Winged helix' DNA-binding domain"/>
    <property type="match status" value="1"/>
</dbReference>
<dbReference type="AlphaFoldDB" id="A0AAV2W208"/>
<name>A0AAV2W208_9VIBR</name>
<organism evidence="5 6">
    <name type="scientific">Vibrio nigripulchritudo SOn1</name>
    <dbReference type="NCBI Taxonomy" id="1238450"/>
    <lineage>
        <taxon>Bacteria</taxon>
        <taxon>Pseudomonadati</taxon>
        <taxon>Pseudomonadota</taxon>
        <taxon>Gammaproteobacteria</taxon>
        <taxon>Vibrionales</taxon>
        <taxon>Vibrionaceae</taxon>
        <taxon>Vibrio</taxon>
    </lineage>
</organism>
<sequence length="236" mass="26795">MAKRRYSKETNYERKSLSHMVFNHIYRAIKSGSYSINERLPTESDLAAEFEVSRPIIREALKKLRDQNLIYSRQGVGSFVRQNGIKDPLGFSPVESLTDLKYCYEFREIIEPASAAAAAERRTETNLAEIASALAEMKDATNEGRHRANADFEFHLAIARASGNQYLQTAIESLKEHIAIGMTSHGMHLKHEFKGLDTVYSEHEAIYLAIKNKDPESARFLMRNHVSGSMVRTLDI</sequence>
<evidence type="ECO:0000313" key="6">
    <source>
        <dbReference type="Proteomes" id="UP000018211"/>
    </source>
</evidence>
<evidence type="ECO:0000256" key="1">
    <source>
        <dbReference type="ARBA" id="ARBA00023015"/>
    </source>
</evidence>
<dbReference type="Gene3D" id="1.20.120.530">
    <property type="entry name" value="GntR ligand-binding domain-like"/>
    <property type="match status" value="1"/>
</dbReference>
<dbReference type="SMART" id="SM00895">
    <property type="entry name" value="FCD"/>
    <property type="match status" value="1"/>
</dbReference>
<dbReference type="InterPro" id="IPR000524">
    <property type="entry name" value="Tscrpt_reg_HTH_GntR"/>
</dbReference>
<dbReference type="InterPro" id="IPR011711">
    <property type="entry name" value="GntR_C"/>
</dbReference>
<dbReference type="GO" id="GO:0003677">
    <property type="term" value="F:DNA binding"/>
    <property type="evidence" value="ECO:0007669"/>
    <property type="project" value="UniProtKB-KW"/>
</dbReference>
<dbReference type="InterPro" id="IPR008920">
    <property type="entry name" value="TF_FadR/GntR_C"/>
</dbReference>
<evidence type="ECO:0000313" key="5">
    <source>
        <dbReference type="EMBL" id="CCO50308.1"/>
    </source>
</evidence>
<proteinExistence type="predicted"/>
<dbReference type="PANTHER" id="PTHR43537:SF5">
    <property type="entry name" value="UXU OPERON TRANSCRIPTIONAL REGULATOR"/>
    <property type="match status" value="1"/>
</dbReference>
<keyword evidence="3" id="KW-0804">Transcription</keyword>
<dbReference type="SMART" id="SM00345">
    <property type="entry name" value="HTH_GNTR"/>
    <property type="match status" value="1"/>
</dbReference>
<dbReference type="InterPro" id="IPR036388">
    <property type="entry name" value="WH-like_DNA-bd_sf"/>
</dbReference>
<dbReference type="Pfam" id="PF00392">
    <property type="entry name" value="GntR"/>
    <property type="match status" value="1"/>
</dbReference>
<reference evidence="5 6" key="1">
    <citation type="journal article" date="2013" name="ISME J.">
        <title>Comparative genomics of pathogenic lineages of Vibrio nigripulchritudo identifies virulence-associated traits.</title>
        <authorList>
            <person name="Goudenege D."/>
            <person name="Labreuche Y."/>
            <person name="Krin E."/>
            <person name="Ansquer D."/>
            <person name="Mangenot S."/>
            <person name="Calteau A."/>
            <person name="Medigue C."/>
            <person name="Mazel D."/>
            <person name="Polz M.F."/>
            <person name="Le Roux F."/>
        </authorList>
    </citation>
    <scope>NUCLEOTIDE SEQUENCE [LARGE SCALE GENOMIC DNA]</scope>
    <source>
        <strain evidence="5 6">SOn1</strain>
    </source>
</reference>
<dbReference type="GO" id="GO:0003700">
    <property type="term" value="F:DNA-binding transcription factor activity"/>
    <property type="evidence" value="ECO:0007669"/>
    <property type="project" value="InterPro"/>
</dbReference>
<dbReference type="RefSeq" id="WP_022614177.1">
    <property type="nucleotide sequence ID" value="NZ_LK391966.1"/>
</dbReference>
<evidence type="ECO:0000256" key="3">
    <source>
        <dbReference type="ARBA" id="ARBA00023163"/>
    </source>
</evidence>
<keyword evidence="1" id="KW-0805">Transcription regulation</keyword>
<dbReference type="CDD" id="cd07377">
    <property type="entry name" value="WHTH_GntR"/>
    <property type="match status" value="1"/>
</dbReference>
<gene>
    <name evidence="5" type="ORF">VIBNISOn1_p0145</name>
</gene>
<dbReference type="PRINTS" id="PR00035">
    <property type="entry name" value="HTHGNTR"/>
</dbReference>